<dbReference type="Pfam" id="PF02608">
    <property type="entry name" value="Bmp"/>
    <property type="match status" value="1"/>
</dbReference>
<dbReference type="Gene3D" id="3.40.50.2300">
    <property type="match status" value="2"/>
</dbReference>
<dbReference type="GO" id="GO:0005886">
    <property type="term" value="C:plasma membrane"/>
    <property type="evidence" value="ECO:0007669"/>
    <property type="project" value="UniProtKB-SubCell"/>
</dbReference>
<proteinExistence type="inferred from homology"/>
<comment type="similarity">
    <text evidence="2">Belongs to the BMP lipoprotein family.</text>
</comment>
<dbReference type="EMBL" id="CP101717">
    <property type="protein sequence ID" value="WLD58007.1"/>
    <property type="molecule type" value="Genomic_DNA"/>
</dbReference>
<dbReference type="SUPFAM" id="SSF53822">
    <property type="entry name" value="Periplasmic binding protein-like I"/>
    <property type="match status" value="1"/>
</dbReference>
<feature type="domain" description="ABC transporter substrate-binding protein PnrA-like" evidence="7">
    <location>
        <begin position="41"/>
        <end position="336"/>
    </location>
</feature>
<protein>
    <submittedName>
        <fullName evidence="8">BMP family ABC transporter substrate-binding protein</fullName>
    </submittedName>
</protein>
<organism evidence="8">
    <name type="scientific">Salinispirillum sp. LH 10-3-1</name>
    <dbReference type="NCBI Taxonomy" id="2952525"/>
    <lineage>
        <taxon>Bacteria</taxon>
        <taxon>Pseudomonadati</taxon>
        <taxon>Pseudomonadota</taxon>
        <taxon>Gammaproteobacteria</taxon>
        <taxon>Oceanospirillales</taxon>
        <taxon>Saccharospirillaceae</taxon>
        <taxon>Salinispirillum</taxon>
    </lineage>
</organism>
<evidence type="ECO:0000256" key="3">
    <source>
        <dbReference type="ARBA" id="ARBA00022475"/>
    </source>
</evidence>
<reference evidence="8" key="1">
    <citation type="submission" date="2022-07" db="EMBL/GenBank/DDBJ databases">
        <title>Complete genome sequence of Salinispirillum sp. LH10-3-1 capable of multiple carbohydrate inversion isolated from a soda lake.</title>
        <authorList>
            <person name="Liu J."/>
            <person name="Zhai Y."/>
            <person name="Zhang H."/>
            <person name="Yang H."/>
            <person name="Qu J."/>
            <person name="Li J."/>
        </authorList>
    </citation>
    <scope>NUCLEOTIDE SEQUENCE</scope>
    <source>
        <strain evidence="8">LH 10-3-1</strain>
    </source>
</reference>
<sequence length="348" mass="37133">MKAITKLAMTGVAAAVIMAGCSKDEPAATAAAGETQFRPAVVYDVAGKFDKSFNEAVFRNGVEVFVADKGVAVREFTPDNESQREQAIRRLAQDGHSPIVTVGFNFGSSVSSVAADFPNTQFAIIDDVVDAPNVQSLIFKEHEGSFLVGALAALASETNTVGFVGGMDIPLIRKFACGYEQGAKYVNSDIRVLQNMTGSTPTAFNDPVRGGELANSQISQGADVIYAAAGGTGLGVYQTAADRGIFAIGVDSNQNYLQPGTMLTSMEKRVGTAAYVSWEQAMMGEWEGGVQVFGIAENGVDWSLDEFNRDLISTELEAQINDIRNKIISGEIEVYDYMQNGDCNYAAM</sequence>
<dbReference type="AlphaFoldDB" id="A0AB38YFC2"/>
<keyword evidence="6" id="KW-0449">Lipoprotein</keyword>
<comment type="subcellular location">
    <subcellularLocation>
        <location evidence="1">Cell membrane</location>
        <topology evidence="1">Lipid-anchor</topology>
    </subcellularLocation>
</comment>
<keyword evidence="3" id="KW-1003">Cell membrane</keyword>
<dbReference type="InterPro" id="IPR003760">
    <property type="entry name" value="PnrA-like"/>
</dbReference>
<dbReference type="PANTHER" id="PTHR34296">
    <property type="entry name" value="TRANSCRIPTIONAL ACTIVATOR PROTEIN MED"/>
    <property type="match status" value="1"/>
</dbReference>
<dbReference type="RefSeq" id="WP_304995291.1">
    <property type="nucleotide sequence ID" value="NZ_CP101717.1"/>
</dbReference>
<evidence type="ECO:0000256" key="2">
    <source>
        <dbReference type="ARBA" id="ARBA00008610"/>
    </source>
</evidence>
<name>A0AB38YFC2_9GAMM</name>
<evidence type="ECO:0000256" key="1">
    <source>
        <dbReference type="ARBA" id="ARBA00004193"/>
    </source>
</evidence>
<accession>A0AB38YFC2</accession>
<dbReference type="PANTHER" id="PTHR34296:SF2">
    <property type="entry name" value="ABC TRANSPORTER GUANOSINE-BINDING PROTEIN NUPN"/>
    <property type="match status" value="1"/>
</dbReference>
<keyword evidence="4" id="KW-0732">Signal</keyword>
<dbReference type="InterPro" id="IPR050957">
    <property type="entry name" value="BMP_lipoprotein"/>
</dbReference>
<dbReference type="PROSITE" id="PS51257">
    <property type="entry name" value="PROKAR_LIPOPROTEIN"/>
    <property type="match status" value="1"/>
</dbReference>
<keyword evidence="5" id="KW-0472">Membrane</keyword>
<evidence type="ECO:0000259" key="7">
    <source>
        <dbReference type="Pfam" id="PF02608"/>
    </source>
</evidence>
<dbReference type="CDD" id="cd06354">
    <property type="entry name" value="PBP1_PrnA-like"/>
    <property type="match status" value="1"/>
</dbReference>
<gene>
    <name evidence="8" type="ORF">NFC81_15020</name>
</gene>
<evidence type="ECO:0000256" key="5">
    <source>
        <dbReference type="ARBA" id="ARBA00023136"/>
    </source>
</evidence>
<evidence type="ECO:0000313" key="8">
    <source>
        <dbReference type="EMBL" id="WLD58007.1"/>
    </source>
</evidence>
<evidence type="ECO:0000256" key="6">
    <source>
        <dbReference type="ARBA" id="ARBA00023288"/>
    </source>
</evidence>
<dbReference type="InterPro" id="IPR028082">
    <property type="entry name" value="Peripla_BP_I"/>
</dbReference>
<evidence type="ECO:0000256" key="4">
    <source>
        <dbReference type="ARBA" id="ARBA00022729"/>
    </source>
</evidence>